<dbReference type="AlphaFoldDB" id="A0A2I4GS92"/>
<evidence type="ECO:0000313" key="1">
    <source>
        <dbReference type="Proteomes" id="UP000235220"/>
    </source>
</evidence>
<dbReference type="Gramene" id="Jr12_05380_p1">
    <property type="protein sequence ID" value="cds.Jr12_05380_p1"/>
    <property type="gene ID" value="Jr12_05380"/>
</dbReference>
<organism evidence="1 2">
    <name type="scientific">Juglans regia</name>
    <name type="common">English walnut</name>
    <dbReference type="NCBI Taxonomy" id="51240"/>
    <lineage>
        <taxon>Eukaryota</taxon>
        <taxon>Viridiplantae</taxon>
        <taxon>Streptophyta</taxon>
        <taxon>Embryophyta</taxon>
        <taxon>Tracheophyta</taxon>
        <taxon>Spermatophyta</taxon>
        <taxon>Magnoliopsida</taxon>
        <taxon>eudicotyledons</taxon>
        <taxon>Gunneridae</taxon>
        <taxon>Pentapetalae</taxon>
        <taxon>rosids</taxon>
        <taxon>fabids</taxon>
        <taxon>Fagales</taxon>
        <taxon>Juglandaceae</taxon>
        <taxon>Juglans</taxon>
    </lineage>
</organism>
<dbReference type="GeneID" id="109010390"/>
<dbReference type="PANTHER" id="PTHR46148:SF54">
    <property type="entry name" value="RETROTRANSPOSON-LIKE PROTEIN"/>
    <property type="match status" value="1"/>
</dbReference>
<keyword evidence="1" id="KW-1185">Reference proteome</keyword>
<gene>
    <name evidence="2" type="primary">LOC109010390</name>
</gene>
<evidence type="ECO:0000313" key="2">
    <source>
        <dbReference type="RefSeq" id="XP_018846768.1"/>
    </source>
</evidence>
<dbReference type="PANTHER" id="PTHR46148">
    <property type="entry name" value="CHROMO DOMAIN-CONTAINING PROTEIN"/>
    <property type="match status" value="1"/>
</dbReference>
<accession>A0A2I4GS92</accession>
<dbReference type="RefSeq" id="XP_018846768.1">
    <property type="nucleotide sequence ID" value="XM_018991223.1"/>
</dbReference>
<reference evidence="2" key="1">
    <citation type="submission" date="2025-08" db="UniProtKB">
        <authorList>
            <consortium name="RefSeq"/>
        </authorList>
    </citation>
    <scope>IDENTIFICATION</scope>
    <source>
        <tissue evidence="2">Leaves</tissue>
    </source>
</reference>
<protein>
    <submittedName>
        <fullName evidence="2">Uncharacterized protein LOC109010390</fullName>
    </submittedName>
</protein>
<name>A0A2I4GS92_JUGRE</name>
<proteinExistence type="predicted"/>
<dbReference type="Proteomes" id="UP000235220">
    <property type="component" value="Chromosome 12"/>
</dbReference>
<dbReference type="KEGG" id="jre:109010390"/>
<sequence>MDEVGEGKICGVEILQEMTEKIQLIKERMKVAQDRQKSYAKYWIFQLNSKEFMTYSTYLTVKKSFGKHTLAAVDIEDISLQPNLTYEEIPIQITDSKEKELRNQKIPLVKVLW</sequence>
<dbReference type="OrthoDB" id="998058at2759"/>